<reference evidence="1 2" key="1">
    <citation type="submission" date="2019-10" db="EMBL/GenBank/DDBJ databases">
        <title>Draft whole-genome sequence of the purple nonsulfur photosynthetic bacterium Roseospira navarrensis DSM 15114.</title>
        <authorList>
            <person name="Kyndt J.A."/>
            <person name="Meyer T.E."/>
        </authorList>
    </citation>
    <scope>NUCLEOTIDE SEQUENCE [LARGE SCALE GENOMIC DNA]</scope>
    <source>
        <strain evidence="1 2">DSM 15114</strain>
    </source>
</reference>
<dbReference type="AlphaFoldDB" id="A0A7X1ZGH7"/>
<gene>
    <name evidence="1" type="ORF">GHC57_09810</name>
</gene>
<dbReference type="OrthoDB" id="7477940at2"/>
<organism evidence="1 2">
    <name type="scientific">Roseospira navarrensis</name>
    <dbReference type="NCBI Taxonomy" id="140058"/>
    <lineage>
        <taxon>Bacteria</taxon>
        <taxon>Pseudomonadati</taxon>
        <taxon>Pseudomonadota</taxon>
        <taxon>Alphaproteobacteria</taxon>
        <taxon>Rhodospirillales</taxon>
        <taxon>Rhodospirillaceae</taxon>
        <taxon>Roseospira</taxon>
    </lineage>
</organism>
<sequence length="288" mass="27939">MAEVKISALTQRPTPTESDQVAVVAAGATWRATVAALWAAVSSAWGRSMALAADAAAGRTLLGLGSAATTDASAYATAAQGAAADSAVQPGDLGTAATTDASAYATAAQGALADSAVQPGALATVATTGAYGDLTGRPTLGTAAATAATDYATAAQGAAADTAIQPGANATLALIDYTLARFAVTAASVGAAHTVSLADGEYQALTLTADTALTLPDPPAGRGYSITLRLIQDATGGRTPTLQQADATAAKWVGAAAPTWQTTAGAGDLVAVTHDGADLIVTHIGSVS</sequence>
<protein>
    <submittedName>
        <fullName evidence="1">Uncharacterized protein</fullName>
    </submittedName>
</protein>
<name>A0A7X1ZGH7_9PROT</name>
<evidence type="ECO:0000313" key="2">
    <source>
        <dbReference type="Proteomes" id="UP000434582"/>
    </source>
</evidence>
<keyword evidence="2" id="KW-1185">Reference proteome</keyword>
<dbReference type="Proteomes" id="UP000434582">
    <property type="component" value="Unassembled WGS sequence"/>
</dbReference>
<evidence type="ECO:0000313" key="1">
    <source>
        <dbReference type="EMBL" id="MQX36810.1"/>
    </source>
</evidence>
<comment type="caution">
    <text evidence="1">The sequence shown here is derived from an EMBL/GenBank/DDBJ whole genome shotgun (WGS) entry which is preliminary data.</text>
</comment>
<accession>A0A7X1ZGH7</accession>
<dbReference type="EMBL" id="WIVE01000027">
    <property type="protein sequence ID" value="MQX36810.1"/>
    <property type="molecule type" value="Genomic_DNA"/>
</dbReference>
<dbReference type="RefSeq" id="WP_153343655.1">
    <property type="nucleotide sequence ID" value="NZ_WIVE01000027.1"/>
</dbReference>
<proteinExistence type="predicted"/>